<dbReference type="AlphaFoldDB" id="A0A6G4WAB5"/>
<comment type="similarity">
    <text evidence="1">Belongs to the carbohydrate kinase PfkB family.</text>
</comment>
<dbReference type="CDD" id="cd01166">
    <property type="entry name" value="KdgK"/>
    <property type="match status" value="1"/>
</dbReference>
<dbReference type="InterPro" id="IPR011611">
    <property type="entry name" value="PfkB_dom"/>
</dbReference>
<dbReference type="GO" id="GO:0047590">
    <property type="term" value="F:5-dehydro-2-deoxygluconokinase activity"/>
    <property type="evidence" value="ECO:0007669"/>
    <property type="project" value="UniProtKB-EC"/>
</dbReference>
<protein>
    <submittedName>
        <fullName evidence="8">5-dehydro-2-deoxygluconokinase</fullName>
        <ecNumber evidence="8">2.7.1.92</ecNumber>
    </submittedName>
</protein>
<dbReference type="Pfam" id="PF09863">
    <property type="entry name" value="DUF2090"/>
    <property type="match status" value="1"/>
</dbReference>
<dbReference type="InterPro" id="IPR029056">
    <property type="entry name" value="Ribokinase-like"/>
</dbReference>
<sequence>MSEADARRLDVITMGRASVDLYGQQIGSRLEDVTSFAKSVGGCPANIAIGTARLGLRSALLTRVGDEQMGRFIREQMQREGVAVDGLVTDPTRLTALAILSVENDRSFPLLFYRENCADMALSEDDVDAEFVASARALVVTGTHFSRPNTDAAQRKAMRLMKETGGKVVLDIDYRPNLWGLAGHAAGDNRYIASERVSNQMKTVLADCDLIVGTEEEVLIASGESELLAALKTIRALSAATIVLKRGPMGCIVYEGPISDDLEDGIVGEGFPIEVYNVLGAGDAFMSGFLRGWLGGETLATAATWANACGAFAVSRLLCSPEIPTFEELQFFLKHGSPHRALRKDEAINHVHWATNRRRDIPSLMALAIDHRAQLEEIASRAGADTQRIGAFKVLAVKAAAQVASGRDGYGMLIDEKHGREAMFEFARSSMTWLGRPVELPGSRPLRFEFSQDIGSQLVEWPVDHCIKCLCFYHPDDPAELKEEQQQKLRALFEAARKVGRELLIEIIAGRHGALAEDTIPRALEELYALGIKPDWWKLEPQASSTAWGAIGAVIENHDPWCRGVVLLGLEAPQDELAAAFAATADAPIVKGFAVGRTIFVEAAEQWFAGRISDEAAVADMAERFERLTEAWLAARGKKAA</sequence>
<dbReference type="PANTHER" id="PTHR43085">
    <property type="entry name" value="HEXOKINASE FAMILY MEMBER"/>
    <property type="match status" value="1"/>
</dbReference>
<evidence type="ECO:0000259" key="6">
    <source>
        <dbReference type="Pfam" id="PF00294"/>
    </source>
</evidence>
<keyword evidence="4" id="KW-0418">Kinase</keyword>
<evidence type="ECO:0000256" key="2">
    <source>
        <dbReference type="ARBA" id="ARBA00022679"/>
    </source>
</evidence>
<dbReference type="Gene3D" id="2.20.150.10">
    <property type="entry name" value="putative 5-dehydro-2- deoxygluconokinase"/>
    <property type="match status" value="1"/>
</dbReference>
<gene>
    <name evidence="8" type="primary">iolC</name>
    <name evidence="8" type="ORF">G6N73_08145</name>
</gene>
<keyword evidence="3" id="KW-0547">Nucleotide-binding</keyword>
<organism evidence="8 9">
    <name type="scientific">Allomesorhizobium camelthorni</name>
    <dbReference type="NCBI Taxonomy" id="475069"/>
    <lineage>
        <taxon>Bacteria</taxon>
        <taxon>Pseudomonadati</taxon>
        <taxon>Pseudomonadota</taxon>
        <taxon>Alphaproteobacteria</taxon>
        <taxon>Hyphomicrobiales</taxon>
        <taxon>Phyllobacteriaceae</taxon>
        <taxon>Allomesorhizobium</taxon>
    </lineage>
</organism>
<dbReference type="InterPro" id="IPR023314">
    <property type="entry name" value="Myo_inos_IolC-like_sf"/>
</dbReference>
<evidence type="ECO:0000256" key="1">
    <source>
        <dbReference type="ARBA" id="ARBA00010688"/>
    </source>
</evidence>
<dbReference type="InterPro" id="IPR018659">
    <property type="entry name" value="DUF2090"/>
</dbReference>
<reference evidence="8 9" key="1">
    <citation type="submission" date="2020-02" db="EMBL/GenBank/DDBJ databases">
        <title>Genome sequence of strain CCNWXJ40-4.</title>
        <authorList>
            <person name="Gao J."/>
            <person name="Sun J."/>
        </authorList>
    </citation>
    <scope>NUCLEOTIDE SEQUENCE [LARGE SCALE GENOMIC DNA]</scope>
    <source>
        <strain evidence="8 9">CCNWXJ 40-4</strain>
    </source>
</reference>
<dbReference type="GO" id="GO:0005524">
    <property type="term" value="F:ATP binding"/>
    <property type="evidence" value="ECO:0007669"/>
    <property type="project" value="UniProtKB-KW"/>
</dbReference>
<feature type="domain" description="Carbohydrate kinase PfkB" evidence="6">
    <location>
        <begin position="10"/>
        <end position="324"/>
    </location>
</feature>
<dbReference type="PANTHER" id="PTHR43085:SF49">
    <property type="entry name" value="5-DEHYDRO-2-DEOXYGLUCONOKINASE"/>
    <property type="match status" value="1"/>
</dbReference>
<feature type="domain" description="DUF2090" evidence="7">
    <location>
        <begin position="328"/>
        <end position="635"/>
    </location>
</feature>
<keyword evidence="5" id="KW-0067">ATP-binding</keyword>
<dbReference type="InterPro" id="IPR002173">
    <property type="entry name" value="Carboh/pur_kinase_PfkB_CS"/>
</dbReference>
<dbReference type="EC" id="2.7.1.92" evidence="8"/>
<dbReference type="PROSITE" id="PS00584">
    <property type="entry name" value="PFKB_KINASES_2"/>
    <property type="match status" value="1"/>
</dbReference>
<dbReference type="Gene3D" id="3.20.20.70">
    <property type="entry name" value="Aldolase class I"/>
    <property type="match status" value="1"/>
</dbReference>
<accession>A0A6G4WAB5</accession>
<dbReference type="Proteomes" id="UP001642900">
    <property type="component" value="Unassembled WGS sequence"/>
</dbReference>
<keyword evidence="2 8" id="KW-0808">Transferase</keyword>
<name>A0A6G4WAB5_9HYPH</name>
<evidence type="ECO:0000313" key="9">
    <source>
        <dbReference type="Proteomes" id="UP001642900"/>
    </source>
</evidence>
<dbReference type="InterPro" id="IPR013785">
    <property type="entry name" value="Aldolase_TIM"/>
</dbReference>
<evidence type="ECO:0000256" key="5">
    <source>
        <dbReference type="ARBA" id="ARBA00022840"/>
    </source>
</evidence>
<dbReference type="Gene3D" id="3.40.1190.20">
    <property type="match status" value="1"/>
</dbReference>
<dbReference type="Pfam" id="PF00294">
    <property type="entry name" value="PfkB"/>
    <property type="match status" value="1"/>
</dbReference>
<dbReference type="PROSITE" id="PS00583">
    <property type="entry name" value="PFKB_KINASES_1"/>
    <property type="match status" value="1"/>
</dbReference>
<keyword evidence="9" id="KW-1185">Reference proteome</keyword>
<dbReference type="InterPro" id="IPR050306">
    <property type="entry name" value="PfkB_Carbo_kinase"/>
</dbReference>
<dbReference type="SUPFAM" id="SSF53613">
    <property type="entry name" value="Ribokinase-like"/>
    <property type="match status" value="1"/>
</dbReference>
<evidence type="ECO:0000256" key="4">
    <source>
        <dbReference type="ARBA" id="ARBA00022777"/>
    </source>
</evidence>
<proteinExistence type="inferred from homology"/>
<evidence type="ECO:0000259" key="7">
    <source>
        <dbReference type="Pfam" id="PF09863"/>
    </source>
</evidence>
<dbReference type="RefSeq" id="WP_165025863.1">
    <property type="nucleotide sequence ID" value="NZ_JAAKZF010000007.1"/>
</dbReference>
<dbReference type="EMBL" id="JAAKZF010000007">
    <property type="protein sequence ID" value="NGO51153.1"/>
    <property type="molecule type" value="Genomic_DNA"/>
</dbReference>
<evidence type="ECO:0000313" key="8">
    <source>
        <dbReference type="EMBL" id="NGO51153.1"/>
    </source>
</evidence>
<dbReference type="NCBIfam" id="TIGR04382">
    <property type="entry name" value="myo_inos_iolC_N"/>
    <property type="match status" value="1"/>
</dbReference>
<dbReference type="InterPro" id="IPR030830">
    <property type="entry name" value="Myo_inos_IolC"/>
</dbReference>
<comment type="caution">
    <text evidence="8">The sequence shown here is derived from an EMBL/GenBank/DDBJ whole genome shotgun (WGS) entry which is preliminary data.</text>
</comment>
<evidence type="ECO:0000256" key="3">
    <source>
        <dbReference type="ARBA" id="ARBA00022741"/>
    </source>
</evidence>